<feature type="compositionally biased region" description="Gly residues" evidence="1">
    <location>
        <begin position="20"/>
        <end position="31"/>
    </location>
</feature>
<keyword evidence="3" id="KW-1185">Reference proteome</keyword>
<accession>A0A4V2MNR5</accession>
<sequence>MGGDAIAWSAGGHAGNAATGDGGFGGAGGTWGSNNGDDGFVEGNSIASADAYVDDTSSFNLDIVMGANLQQNAVDMTVVGGNLSSSVTNVGEDDGIA</sequence>
<evidence type="ECO:0000313" key="2">
    <source>
        <dbReference type="EMBL" id="TCD14197.1"/>
    </source>
</evidence>
<evidence type="ECO:0008006" key="4">
    <source>
        <dbReference type="Google" id="ProtNLM"/>
    </source>
</evidence>
<organism evidence="2 3">
    <name type="scientific">Oricola cellulosilytica</name>
    <dbReference type="NCBI Taxonomy" id="1429082"/>
    <lineage>
        <taxon>Bacteria</taxon>
        <taxon>Pseudomonadati</taxon>
        <taxon>Pseudomonadota</taxon>
        <taxon>Alphaproteobacteria</taxon>
        <taxon>Hyphomicrobiales</taxon>
        <taxon>Ahrensiaceae</taxon>
        <taxon>Oricola</taxon>
    </lineage>
</organism>
<name>A0A4V2MNR5_9HYPH</name>
<reference evidence="2 3" key="1">
    <citation type="journal article" date="2015" name="Antonie Van Leeuwenhoek">
        <title>Oricola cellulosilytica gen. nov., sp. nov., a cellulose-degrading bacterium of the family Phyllobacteriaceae isolated from surface seashore water, and emended descriptions of Mesorhizobium loti and Phyllobacterium myrsinacearum.</title>
        <authorList>
            <person name="Hameed A."/>
            <person name="Shahina M."/>
            <person name="Lai W.A."/>
            <person name="Lin S.Y."/>
            <person name="Young L.S."/>
            <person name="Liu Y.C."/>
            <person name="Hsu Y.H."/>
            <person name="Young C.C."/>
        </authorList>
    </citation>
    <scope>NUCLEOTIDE SEQUENCE [LARGE SCALE GENOMIC DNA]</scope>
    <source>
        <strain evidence="2 3">KCTC 52183</strain>
    </source>
</reference>
<protein>
    <recommendedName>
        <fullName evidence="4">PE-PGRS family protein</fullName>
    </recommendedName>
</protein>
<dbReference type="AlphaFoldDB" id="A0A4V2MNR5"/>
<comment type="caution">
    <text evidence="2">The sequence shown here is derived from an EMBL/GenBank/DDBJ whole genome shotgun (WGS) entry which is preliminary data.</text>
</comment>
<dbReference type="Proteomes" id="UP000291301">
    <property type="component" value="Unassembled WGS sequence"/>
</dbReference>
<gene>
    <name evidence="2" type="ORF">E0D97_08930</name>
</gene>
<proteinExistence type="predicted"/>
<evidence type="ECO:0000313" key="3">
    <source>
        <dbReference type="Proteomes" id="UP000291301"/>
    </source>
</evidence>
<feature type="region of interest" description="Disordered" evidence="1">
    <location>
        <begin position="19"/>
        <end position="40"/>
    </location>
</feature>
<evidence type="ECO:0000256" key="1">
    <source>
        <dbReference type="SAM" id="MobiDB-lite"/>
    </source>
</evidence>
<dbReference type="EMBL" id="SJST01000003">
    <property type="protein sequence ID" value="TCD14197.1"/>
    <property type="molecule type" value="Genomic_DNA"/>
</dbReference>